<dbReference type="PROSITE" id="PS00211">
    <property type="entry name" value="ABC_TRANSPORTER_1"/>
    <property type="match status" value="1"/>
</dbReference>
<evidence type="ECO:0000256" key="2">
    <source>
        <dbReference type="ARBA" id="ARBA00022741"/>
    </source>
</evidence>
<evidence type="ECO:0000259" key="4">
    <source>
        <dbReference type="PROSITE" id="PS50893"/>
    </source>
</evidence>
<accession>A0AAE3L485</accession>
<organism evidence="5 6">
    <name type="scientific">Irregularibacter muris</name>
    <dbReference type="NCBI Taxonomy" id="1796619"/>
    <lineage>
        <taxon>Bacteria</taxon>
        <taxon>Bacillati</taxon>
        <taxon>Bacillota</taxon>
        <taxon>Clostridia</taxon>
        <taxon>Eubacteriales</taxon>
        <taxon>Eubacteriaceae</taxon>
        <taxon>Irregularibacter</taxon>
    </lineage>
</organism>
<feature type="domain" description="ABC transporter" evidence="4">
    <location>
        <begin position="2"/>
        <end position="222"/>
    </location>
</feature>
<comment type="caution">
    <text evidence="5">The sequence shown here is derived from an EMBL/GenBank/DDBJ whole genome shotgun (WGS) entry which is preliminary data.</text>
</comment>
<gene>
    <name evidence="5" type="ORF">NSA47_11560</name>
</gene>
<keyword evidence="2" id="KW-0547">Nucleotide-binding</keyword>
<dbReference type="PROSITE" id="PS50893">
    <property type="entry name" value="ABC_TRANSPORTER_2"/>
    <property type="match status" value="1"/>
</dbReference>
<keyword evidence="1" id="KW-0813">Transport</keyword>
<dbReference type="Gene3D" id="3.40.50.300">
    <property type="entry name" value="P-loop containing nucleotide triphosphate hydrolases"/>
    <property type="match status" value="1"/>
</dbReference>
<keyword evidence="3 5" id="KW-0067">ATP-binding</keyword>
<keyword evidence="6" id="KW-1185">Reference proteome</keyword>
<dbReference type="SUPFAM" id="SSF52540">
    <property type="entry name" value="P-loop containing nucleoside triphosphate hydrolases"/>
    <property type="match status" value="1"/>
</dbReference>
<dbReference type="GO" id="GO:0005524">
    <property type="term" value="F:ATP binding"/>
    <property type="evidence" value="ECO:0007669"/>
    <property type="project" value="UniProtKB-KW"/>
</dbReference>
<dbReference type="SMART" id="SM00382">
    <property type="entry name" value="AAA"/>
    <property type="match status" value="1"/>
</dbReference>
<dbReference type="Pfam" id="PF00005">
    <property type="entry name" value="ABC_tran"/>
    <property type="match status" value="1"/>
</dbReference>
<evidence type="ECO:0000313" key="5">
    <source>
        <dbReference type="EMBL" id="MCR1899613.1"/>
    </source>
</evidence>
<dbReference type="InterPro" id="IPR003439">
    <property type="entry name" value="ABC_transporter-like_ATP-bd"/>
</dbReference>
<dbReference type="AlphaFoldDB" id="A0AAE3L485"/>
<evidence type="ECO:0000256" key="1">
    <source>
        <dbReference type="ARBA" id="ARBA00022448"/>
    </source>
</evidence>
<dbReference type="InterPro" id="IPR027417">
    <property type="entry name" value="P-loop_NTPase"/>
</dbReference>
<dbReference type="EMBL" id="JANKAS010000011">
    <property type="protein sequence ID" value="MCR1899613.1"/>
    <property type="molecule type" value="Genomic_DNA"/>
</dbReference>
<dbReference type="PANTHER" id="PTHR42788">
    <property type="entry name" value="TAURINE IMPORT ATP-BINDING PROTEIN-RELATED"/>
    <property type="match status" value="1"/>
</dbReference>
<dbReference type="InterPro" id="IPR003593">
    <property type="entry name" value="AAA+_ATPase"/>
</dbReference>
<protein>
    <submittedName>
        <fullName evidence="5">ABC transporter ATP-binding protein</fullName>
    </submittedName>
</protein>
<proteinExistence type="predicted"/>
<evidence type="ECO:0000313" key="6">
    <source>
        <dbReference type="Proteomes" id="UP001205748"/>
    </source>
</evidence>
<dbReference type="Proteomes" id="UP001205748">
    <property type="component" value="Unassembled WGS sequence"/>
</dbReference>
<dbReference type="InterPro" id="IPR017871">
    <property type="entry name" value="ABC_transporter-like_CS"/>
</dbReference>
<dbReference type="PANTHER" id="PTHR42788:SF13">
    <property type="entry name" value="ALIPHATIC SULFONATES IMPORT ATP-BINDING PROTEIN SSUB"/>
    <property type="match status" value="1"/>
</dbReference>
<dbReference type="InterPro" id="IPR050166">
    <property type="entry name" value="ABC_transporter_ATP-bind"/>
</dbReference>
<name>A0AAE3L485_9FIRM</name>
<dbReference type="GO" id="GO:0016887">
    <property type="term" value="F:ATP hydrolysis activity"/>
    <property type="evidence" value="ECO:0007669"/>
    <property type="project" value="InterPro"/>
</dbReference>
<reference evidence="5" key="1">
    <citation type="submission" date="2022-07" db="EMBL/GenBank/DDBJ databases">
        <title>Enhanced cultured diversity of the mouse gut microbiota enables custom-made synthetic communities.</title>
        <authorList>
            <person name="Afrizal A."/>
        </authorList>
    </citation>
    <scope>NUCLEOTIDE SEQUENCE</scope>
    <source>
        <strain evidence="5">DSM 28593</strain>
    </source>
</reference>
<dbReference type="RefSeq" id="WP_257532151.1">
    <property type="nucleotide sequence ID" value="NZ_JANKAS010000011.1"/>
</dbReference>
<sequence length="227" mass="26330">MIEFQNVSFQYNDLDILKNFHITFRRNQISCLMGPSGVGKTTIANMMAKLIFPQKGQVTGIENAVYSYVFQEPRLLPWYSVYESIDFVLKDVYPIQERKKVVLKYLEMVGLESFRDYEPEQLSGGMAQRVSLARAFAYPSNVLIMDEPFKGLDMKLKQEMLSSFQRLWTESKRTVLFITHDIEEAISLSHEIYVLKNSPVEILENIVGVQGKDNHLIRNKLQNIHLL</sequence>
<evidence type="ECO:0000256" key="3">
    <source>
        <dbReference type="ARBA" id="ARBA00022840"/>
    </source>
</evidence>